<accession>A0A0R3WUQ6</accession>
<dbReference type="EMBL" id="UYWX01004564">
    <property type="protein sequence ID" value="VDM25047.1"/>
    <property type="molecule type" value="Genomic_DNA"/>
</dbReference>
<keyword evidence="2" id="KW-1185">Reference proteome</keyword>
<organism evidence="3">
    <name type="scientific">Hydatigena taeniaeformis</name>
    <name type="common">Feline tapeworm</name>
    <name type="synonym">Taenia taeniaeformis</name>
    <dbReference type="NCBI Taxonomy" id="6205"/>
    <lineage>
        <taxon>Eukaryota</taxon>
        <taxon>Metazoa</taxon>
        <taxon>Spiralia</taxon>
        <taxon>Lophotrochozoa</taxon>
        <taxon>Platyhelminthes</taxon>
        <taxon>Cestoda</taxon>
        <taxon>Eucestoda</taxon>
        <taxon>Cyclophyllidea</taxon>
        <taxon>Taeniidae</taxon>
        <taxon>Hydatigera</taxon>
    </lineage>
</organism>
<name>A0A0R3WUQ6_HYDTA</name>
<evidence type="ECO:0000313" key="2">
    <source>
        <dbReference type="Proteomes" id="UP000274429"/>
    </source>
</evidence>
<proteinExistence type="predicted"/>
<sequence length="139" mass="15479">MRRPLVEPGNCNFRHNLNAIGRKMENVEDRNQTHTFQPYHRCMEGRVLHLVLLLVHLHASRLALCHVLQEGGVPNWCNDLRLGGSGEDGGRDDFHVNATTIINLATMSLPPVSVEQDTVGLQISGSRAKPTPNYCAYVV</sequence>
<dbReference type="WBParaSite" id="TTAC_0000449601-mRNA-1">
    <property type="protein sequence ID" value="TTAC_0000449601-mRNA-1"/>
    <property type="gene ID" value="TTAC_0000449601"/>
</dbReference>
<dbReference type="AlphaFoldDB" id="A0A0R3WUQ6"/>
<gene>
    <name evidence="1" type="ORF">TTAC_LOCUS4482</name>
</gene>
<dbReference type="Proteomes" id="UP000274429">
    <property type="component" value="Unassembled WGS sequence"/>
</dbReference>
<protein>
    <submittedName>
        <fullName evidence="1 3">Uncharacterized protein</fullName>
    </submittedName>
</protein>
<reference evidence="3" key="1">
    <citation type="submission" date="2017-02" db="UniProtKB">
        <authorList>
            <consortium name="WormBaseParasite"/>
        </authorList>
    </citation>
    <scope>IDENTIFICATION</scope>
</reference>
<evidence type="ECO:0000313" key="3">
    <source>
        <dbReference type="WBParaSite" id="TTAC_0000449601-mRNA-1"/>
    </source>
</evidence>
<evidence type="ECO:0000313" key="1">
    <source>
        <dbReference type="EMBL" id="VDM25047.1"/>
    </source>
</evidence>
<reference evidence="1 2" key="2">
    <citation type="submission" date="2018-11" db="EMBL/GenBank/DDBJ databases">
        <authorList>
            <consortium name="Pathogen Informatics"/>
        </authorList>
    </citation>
    <scope>NUCLEOTIDE SEQUENCE [LARGE SCALE GENOMIC DNA]</scope>
</reference>